<dbReference type="EMBL" id="ABFK02000018">
    <property type="protein sequence ID" value="EDS03537.1"/>
    <property type="molecule type" value="Genomic_DNA"/>
</dbReference>
<keyword evidence="5" id="KW-1185">Reference proteome</keyword>
<comment type="caution">
    <text evidence="4">The sequence shown here is derived from an EMBL/GenBank/DDBJ whole genome shotgun (WGS) entry which is preliminary data.</text>
</comment>
<name>B0MW62_9BACT</name>
<gene>
    <name evidence="4" type="ORF">ALIPUT_01364</name>
    <name evidence="3" type="ORF">ALIPUT_02457</name>
</gene>
<dbReference type="EMBL" id="ABFK02000020">
    <property type="protein sequence ID" value="EDS02919.1"/>
    <property type="molecule type" value="Genomic_DNA"/>
</dbReference>
<dbReference type="Proteomes" id="UP000005819">
    <property type="component" value="Unassembled WGS sequence"/>
</dbReference>
<dbReference type="InterPro" id="IPR008490">
    <property type="entry name" value="Transposase_InsH_N"/>
</dbReference>
<dbReference type="OrthoDB" id="1454687at2"/>
<dbReference type="Pfam" id="PF05598">
    <property type="entry name" value="DUF772"/>
    <property type="match status" value="1"/>
</dbReference>
<evidence type="ECO:0000313" key="4">
    <source>
        <dbReference type="EMBL" id="EDS03537.1"/>
    </source>
</evidence>
<feature type="domain" description="Transposase InsH N-terminal" evidence="1">
    <location>
        <begin position="31"/>
        <end position="111"/>
    </location>
</feature>
<dbReference type="InterPro" id="IPR025668">
    <property type="entry name" value="Tnp_DDE_dom"/>
</dbReference>
<evidence type="ECO:0000259" key="1">
    <source>
        <dbReference type="Pfam" id="PF05598"/>
    </source>
</evidence>
<accession>B0MW62</accession>
<dbReference type="AlphaFoldDB" id="B0MW62"/>
<dbReference type="RefSeq" id="WP_004328501.1">
    <property type="nucleotide sequence ID" value="NZ_DS499577.1"/>
</dbReference>
<evidence type="ECO:0000259" key="2">
    <source>
        <dbReference type="Pfam" id="PF13586"/>
    </source>
</evidence>
<dbReference type="Pfam" id="PF13586">
    <property type="entry name" value="DDE_Tnp_1_2"/>
    <property type="match status" value="1"/>
</dbReference>
<reference evidence="4 5" key="1">
    <citation type="submission" date="2007-10" db="EMBL/GenBank/DDBJ databases">
        <authorList>
            <person name="Fulton L."/>
            <person name="Clifton S."/>
            <person name="Fulton B."/>
            <person name="Xu J."/>
            <person name="Minx P."/>
            <person name="Pepin K.H."/>
            <person name="Johnson M."/>
            <person name="Thiruvilangam P."/>
            <person name="Bhonagiri V."/>
            <person name="Nash W.E."/>
            <person name="Mardis E.R."/>
            <person name="Wilson R.K."/>
        </authorList>
    </citation>
    <scope>NUCLEOTIDE SEQUENCE [LARGE SCALE GENOMIC DNA]</scope>
    <source>
        <strain evidence="4 5">DSM 17216</strain>
    </source>
</reference>
<dbReference type="GeneID" id="73804207"/>
<reference evidence="4 5" key="2">
    <citation type="submission" date="2007-11" db="EMBL/GenBank/DDBJ databases">
        <title>Draft genome sequence of Alistipes putredinis (DSM 17216).</title>
        <authorList>
            <person name="Sudarsanam P."/>
            <person name="Ley R."/>
            <person name="Guruge J."/>
            <person name="Turnbaugh P.J."/>
            <person name="Mahowald M."/>
            <person name="Liep D."/>
            <person name="Gordon J."/>
        </authorList>
    </citation>
    <scope>NUCLEOTIDE SEQUENCE [LARGE SCALE GENOMIC DNA]</scope>
    <source>
        <strain evidence="4 5">DSM 17216</strain>
    </source>
</reference>
<dbReference type="HOGENOM" id="CLU_045818_3_0_10"/>
<evidence type="ECO:0000313" key="5">
    <source>
        <dbReference type="Proteomes" id="UP000005819"/>
    </source>
</evidence>
<organism evidence="4 5">
    <name type="scientific">Alistipes putredinis DSM 17216</name>
    <dbReference type="NCBI Taxonomy" id="445970"/>
    <lineage>
        <taxon>Bacteria</taxon>
        <taxon>Pseudomonadati</taxon>
        <taxon>Bacteroidota</taxon>
        <taxon>Bacteroidia</taxon>
        <taxon>Bacteroidales</taxon>
        <taxon>Rikenellaceae</taxon>
        <taxon>Alistipes</taxon>
    </lineage>
</organism>
<proteinExistence type="predicted"/>
<dbReference type="eggNOG" id="COG3039">
    <property type="taxonomic scope" value="Bacteria"/>
</dbReference>
<evidence type="ECO:0000313" key="3">
    <source>
        <dbReference type="EMBL" id="EDS02919.1"/>
    </source>
</evidence>
<sequence>MAKVRNLSDIQQEIAFTEFDFYQRYEESFKTSELGRIKSLLPLREMAISFGLVEEKPKSLRVKRGRKSFFTPEGKVALAFLKMYTGLSAPKLMDALNGNIHYQIFCGIRISPENQLTNYKLIDSILVELSKKLKIQEQQKVLADAWKPYMKNLDTVYTDASCYESLMRFPTDVKLLWECVDRAYKMMCGISSQLGEHRMRTKYNDIDKANLAYRKQRKHTHKQTRKMIMRLLALLGKILGEIRRQMRVHPDEELLNYKQLDMLETVTRVYRQQKNHFKSGDSRESIPNRIVSLSKPYIRPIVRGKETKIVEFGAKCNNILIDGISFIEKLSFNAFNEGTRLKHCVSLSKKLTGVDVKKIGGDQGYSGNDNRTFCKENGIETSFTQKGRTGKNEVKNATKRELARVRATAMEGSFGTQKEHYGLRKIAARIKSTEIMLIFFGIHTANVVNLARRESVQVALAA</sequence>
<feature type="domain" description="Transposase DDE" evidence="2">
    <location>
        <begin position="362"/>
        <end position="440"/>
    </location>
</feature>
<protein>
    <submittedName>
        <fullName evidence="4">Putative transposase, IS4 family</fullName>
    </submittedName>
</protein>